<dbReference type="Proteomes" id="UP001056120">
    <property type="component" value="Linkage Group LG09"/>
</dbReference>
<dbReference type="EMBL" id="CM042026">
    <property type="protein sequence ID" value="KAI3805140.1"/>
    <property type="molecule type" value="Genomic_DNA"/>
</dbReference>
<name>A0ACB9IAW2_9ASTR</name>
<keyword evidence="2" id="KW-1185">Reference proteome</keyword>
<gene>
    <name evidence="1" type="ORF">L1987_27232</name>
</gene>
<protein>
    <submittedName>
        <fullName evidence="1">Uncharacterized protein</fullName>
    </submittedName>
</protein>
<organism evidence="1 2">
    <name type="scientific">Smallanthus sonchifolius</name>
    <dbReference type="NCBI Taxonomy" id="185202"/>
    <lineage>
        <taxon>Eukaryota</taxon>
        <taxon>Viridiplantae</taxon>
        <taxon>Streptophyta</taxon>
        <taxon>Embryophyta</taxon>
        <taxon>Tracheophyta</taxon>
        <taxon>Spermatophyta</taxon>
        <taxon>Magnoliopsida</taxon>
        <taxon>eudicotyledons</taxon>
        <taxon>Gunneridae</taxon>
        <taxon>Pentapetalae</taxon>
        <taxon>asterids</taxon>
        <taxon>campanulids</taxon>
        <taxon>Asterales</taxon>
        <taxon>Asteraceae</taxon>
        <taxon>Asteroideae</taxon>
        <taxon>Heliantheae alliance</taxon>
        <taxon>Millerieae</taxon>
        <taxon>Smallanthus</taxon>
    </lineage>
</organism>
<reference evidence="1 2" key="2">
    <citation type="journal article" date="2022" name="Mol. Ecol. Resour.">
        <title>The genomes of chicory, endive, great burdock and yacon provide insights into Asteraceae paleo-polyploidization history and plant inulin production.</title>
        <authorList>
            <person name="Fan W."/>
            <person name="Wang S."/>
            <person name="Wang H."/>
            <person name="Wang A."/>
            <person name="Jiang F."/>
            <person name="Liu H."/>
            <person name="Zhao H."/>
            <person name="Xu D."/>
            <person name="Zhang Y."/>
        </authorList>
    </citation>
    <scope>NUCLEOTIDE SEQUENCE [LARGE SCALE GENOMIC DNA]</scope>
    <source>
        <strain evidence="2">cv. Yunnan</strain>
        <tissue evidence="1">Leaves</tissue>
    </source>
</reference>
<comment type="caution">
    <text evidence="1">The sequence shown here is derived from an EMBL/GenBank/DDBJ whole genome shotgun (WGS) entry which is preliminary data.</text>
</comment>
<accession>A0ACB9IAW2</accession>
<evidence type="ECO:0000313" key="1">
    <source>
        <dbReference type="EMBL" id="KAI3805140.1"/>
    </source>
</evidence>
<proteinExistence type="predicted"/>
<reference evidence="2" key="1">
    <citation type="journal article" date="2022" name="Mol. Ecol. Resour.">
        <title>The genomes of chicory, endive, great burdock and yacon provide insights into Asteraceae palaeo-polyploidization history and plant inulin production.</title>
        <authorList>
            <person name="Fan W."/>
            <person name="Wang S."/>
            <person name="Wang H."/>
            <person name="Wang A."/>
            <person name="Jiang F."/>
            <person name="Liu H."/>
            <person name="Zhao H."/>
            <person name="Xu D."/>
            <person name="Zhang Y."/>
        </authorList>
    </citation>
    <scope>NUCLEOTIDE SEQUENCE [LARGE SCALE GENOMIC DNA]</scope>
    <source>
        <strain evidence="2">cv. Yunnan</strain>
    </source>
</reference>
<sequence length="331" mass="37288">MMFRSSSATATAAAATSVNGFYNFLTQGLDDLFRSFHSHNFMSIHFLQHVLSSLQSFHSQLIVVVQKLHLPVGEKWLDEYMDESARLWEVCHVIKSGITNMENYYSAAVTIAASLENHPFLNPQISRQILRAINGCQRERVGLEEENRGLIRARIQPLMMKFDKNVLIESKFNGFNGFRGVLFALRNTNSLLLMILLSALVYCSPVTSFSSSSCHGNSAMNYSESKSVFGSGFMVSASRLHEKVMENEDGQNGVLLYEFWNAKAAIDELKTELERIRGTGMEFDASERVEKLKGCFMGLQCGVENMIVQLDDFFDEIVEARKKLSDLCTHG</sequence>
<evidence type="ECO:0000313" key="2">
    <source>
        <dbReference type="Proteomes" id="UP001056120"/>
    </source>
</evidence>